<keyword evidence="5 8" id="KW-0812">Transmembrane</keyword>
<evidence type="ECO:0000256" key="4">
    <source>
        <dbReference type="ARBA" id="ARBA00022475"/>
    </source>
</evidence>
<evidence type="ECO:0000313" key="10">
    <source>
        <dbReference type="Proteomes" id="UP000218765"/>
    </source>
</evidence>
<proteinExistence type="inferred from homology"/>
<evidence type="ECO:0000256" key="2">
    <source>
        <dbReference type="ARBA" id="ARBA00009773"/>
    </source>
</evidence>
<dbReference type="Proteomes" id="UP000218765">
    <property type="component" value="Chromosome"/>
</dbReference>
<comment type="subcellular location">
    <subcellularLocation>
        <location evidence="1">Cell membrane</location>
        <topology evidence="1">Multi-pass membrane protein</topology>
    </subcellularLocation>
</comment>
<keyword evidence="7 8" id="KW-0472">Membrane</keyword>
<keyword evidence="6 8" id="KW-1133">Transmembrane helix</keyword>
<dbReference type="AlphaFoldDB" id="A0A1Z4VQS3"/>
<feature type="transmembrane region" description="Helical" evidence="8">
    <location>
        <begin position="305"/>
        <end position="336"/>
    </location>
</feature>
<comment type="similarity">
    <text evidence="2">Belongs to the autoinducer-2 exporter (AI-2E) (TC 2.A.86) family.</text>
</comment>
<feature type="transmembrane region" description="Helical" evidence="8">
    <location>
        <begin position="215"/>
        <end position="237"/>
    </location>
</feature>
<dbReference type="InterPro" id="IPR002549">
    <property type="entry name" value="AI-2E-like"/>
</dbReference>
<evidence type="ECO:0000256" key="6">
    <source>
        <dbReference type="ARBA" id="ARBA00022989"/>
    </source>
</evidence>
<evidence type="ECO:0000256" key="3">
    <source>
        <dbReference type="ARBA" id="ARBA00022448"/>
    </source>
</evidence>
<keyword evidence="3" id="KW-0813">Transport</keyword>
<feature type="transmembrane region" description="Helical" evidence="8">
    <location>
        <begin position="12"/>
        <end position="31"/>
    </location>
</feature>
<sequence length="358" mass="39935">MDIIRNWFRRYFSDPQVVILALFLIVGFAVVLTMGRMLAPVLAGVVIAYLLDGLVMPLERHIGRTWAVLAVFIAFMLFLLFAFFGIIPRLSFQLTQLVQQLPDMVSRGQAMLLKLPERYPNFVTDEQIREFMAAIRTELGSMGQQVLSLSVASLVSLIYLLVYLILVPVLVFFFLKDKARIIGWLASYLPRERHLSTAVWHDVNAQIGNYIRGKIWEIFIVGGVTYATFTLMGLQYAVLLSTLVGLSVIIPYIGAAVVTVPIALIAYFQWGWGSEFFYVLAAYAVIQALDGNVLVPLLFSEVVDLHPVAIIVAVLVFGGIWGFWGIFFAIPLATLVQAVLKAWPRRESEPEAVGSGGE</sequence>
<dbReference type="EMBL" id="AP018052">
    <property type="protein sequence ID" value="BAZ93564.1"/>
    <property type="molecule type" value="Genomic_DNA"/>
</dbReference>
<protein>
    <submittedName>
        <fullName evidence="9">Permease</fullName>
    </submittedName>
</protein>
<evidence type="ECO:0000256" key="5">
    <source>
        <dbReference type="ARBA" id="ARBA00022692"/>
    </source>
</evidence>
<organism evidence="9 10">
    <name type="scientific">Thiohalobacter thiocyanaticus</name>
    <dbReference type="NCBI Taxonomy" id="585455"/>
    <lineage>
        <taxon>Bacteria</taxon>
        <taxon>Pseudomonadati</taxon>
        <taxon>Pseudomonadota</taxon>
        <taxon>Gammaproteobacteria</taxon>
        <taxon>Thiohalobacterales</taxon>
        <taxon>Thiohalobacteraceae</taxon>
        <taxon>Thiohalobacter</taxon>
    </lineage>
</organism>
<dbReference type="GO" id="GO:0005886">
    <property type="term" value="C:plasma membrane"/>
    <property type="evidence" value="ECO:0007669"/>
    <property type="project" value="UniProtKB-SubCell"/>
</dbReference>
<dbReference type="GO" id="GO:0055085">
    <property type="term" value="P:transmembrane transport"/>
    <property type="evidence" value="ECO:0007669"/>
    <property type="project" value="TreeGrafter"/>
</dbReference>
<accession>A0A1Z4VQS3</accession>
<evidence type="ECO:0000256" key="8">
    <source>
        <dbReference type="SAM" id="Phobius"/>
    </source>
</evidence>
<keyword evidence="4" id="KW-1003">Cell membrane</keyword>
<dbReference type="OrthoDB" id="5562213at2"/>
<feature type="transmembrane region" description="Helical" evidence="8">
    <location>
        <begin position="67"/>
        <end position="87"/>
    </location>
</feature>
<evidence type="ECO:0000256" key="7">
    <source>
        <dbReference type="ARBA" id="ARBA00023136"/>
    </source>
</evidence>
<reference evidence="9 10" key="1">
    <citation type="submission" date="2017-05" db="EMBL/GenBank/DDBJ databases">
        <title>Thiocyanate degradation by Thiohalobacter thiocyanaticus FOKN1.</title>
        <authorList>
            <person name="Oshiki M."/>
            <person name="Fukushima T."/>
            <person name="Kawano S."/>
            <person name="Nakagawa J."/>
        </authorList>
    </citation>
    <scope>NUCLEOTIDE SEQUENCE [LARGE SCALE GENOMIC DNA]</scope>
    <source>
        <strain evidence="9 10">FOKN1</strain>
    </source>
</reference>
<dbReference type="PANTHER" id="PTHR21716:SF53">
    <property type="entry name" value="PERMEASE PERM-RELATED"/>
    <property type="match status" value="1"/>
</dbReference>
<dbReference type="KEGG" id="ttc:FOKN1_1165"/>
<dbReference type="PANTHER" id="PTHR21716">
    <property type="entry name" value="TRANSMEMBRANE PROTEIN"/>
    <property type="match status" value="1"/>
</dbReference>
<feature type="transmembrane region" description="Helical" evidence="8">
    <location>
        <begin position="37"/>
        <end position="55"/>
    </location>
</feature>
<feature type="transmembrane region" description="Helical" evidence="8">
    <location>
        <begin position="277"/>
        <end position="299"/>
    </location>
</feature>
<keyword evidence="10" id="KW-1185">Reference proteome</keyword>
<gene>
    <name evidence="9" type="ORF">FOKN1_1165</name>
</gene>
<feature type="transmembrane region" description="Helical" evidence="8">
    <location>
        <begin position="151"/>
        <end position="175"/>
    </location>
</feature>
<feature type="transmembrane region" description="Helical" evidence="8">
    <location>
        <begin position="249"/>
        <end position="270"/>
    </location>
</feature>
<dbReference type="RefSeq" id="WP_096365612.1">
    <property type="nucleotide sequence ID" value="NZ_AP018052.1"/>
</dbReference>
<evidence type="ECO:0000256" key="1">
    <source>
        <dbReference type="ARBA" id="ARBA00004651"/>
    </source>
</evidence>
<evidence type="ECO:0000313" key="9">
    <source>
        <dbReference type="EMBL" id="BAZ93564.1"/>
    </source>
</evidence>
<dbReference type="Pfam" id="PF01594">
    <property type="entry name" value="AI-2E_transport"/>
    <property type="match status" value="1"/>
</dbReference>
<name>A0A1Z4VQS3_9GAMM</name>